<dbReference type="Pfam" id="PF04748">
    <property type="entry name" value="Polysacc_deac_2"/>
    <property type="match status" value="1"/>
</dbReference>
<evidence type="ECO:0000313" key="3">
    <source>
        <dbReference type="Proteomes" id="UP000593836"/>
    </source>
</evidence>
<dbReference type="CDD" id="cd10936">
    <property type="entry name" value="CE4_DAC2"/>
    <property type="match status" value="1"/>
</dbReference>
<keyword evidence="1" id="KW-0812">Transmembrane</keyword>
<dbReference type="Gene3D" id="3.20.20.370">
    <property type="entry name" value="Glycoside hydrolase/deacetylase"/>
    <property type="match status" value="1"/>
</dbReference>
<dbReference type="RefSeq" id="WP_194367217.1">
    <property type="nucleotide sequence ID" value="NZ_CP054493.1"/>
</dbReference>
<dbReference type="InterPro" id="IPR011330">
    <property type="entry name" value="Glyco_hydro/deAcase_b/a-brl"/>
</dbReference>
<protein>
    <submittedName>
        <fullName evidence="2">Divergent polysaccharide deacetylase family protein</fullName>
    </submittedName>
</protein>
<dbReference type="KEGG" id="smas:HUE87_02740"/>
<evidence type="ECO:0000313" key="2">
    <source>
        <dbReference type="EMBL" id="QOY55175.1"/>
    </source>
</evidence>
<dbReference type="GO" id="GO:0005975">
    <property type="term" value="P:carbohydrate metabolic process"/>
    <property type="evidence" value="ECO:0007669"/>
    <property type="project" value="InterPro"/>
</dbReference>
<keyword evidence="1" id="KW-0472">Membrane</keyword>
<dbReference type="EMBL" id="CP054493">
    <property type="protein sequence ID" value="QOY55175.1"/>
    <property type="molecule type" value="Genomic_DNA"/>
</dbReference>
<proteinExistence type="predicted"/>
<dbReference type="AlphaFoldDB" id="A0A7S7M1F8"/>
<dbReference type="SUPFAM" id="SSF88713">
    <property type="entry name" value="Glycoside hydrolase/deacetylase"/>
    <property type="match status" value="1"/>
</dbReference>
<dbReference type="InterPro" id="IPR006837">
    <property type="entry name" value="Divergent_DAC"/>
</dbReference>
<name>A0A7S7M1F8_9BACT</name>
<dbReference type="Proteomes" id="UP000593836">
    <property type="component" value="Chromosome"/>
</dbReference>
<feature type="transmembrane region" description="Helical" evidence="1">
    <location>
        <begin position="16"/>
        <end position="39"/>
    </location>
</feature>
<accession>A0A7S7M1F8</accession>
<dbReference type="PANTHER" id="PTHR30105:SF2">
    <property type="entry name" value="DIVERGENT POLYSACCHARIDE DEACETYLASE SUPERFAMILY"/>
    <property type="match status" value="1"/>
</dbReference>
<evidence type="ECO:0000256" key="1">
    <source>
        <dbReference type="SAM" id="Phobius"/>
    </source>
</evidence>
<gene>
    <name evidence="2" type="ORF">HUE87_02740</name>
</gene>
<keyword evidence="3" id="KW-1185">Reference proteome</keyword>
<keyword evidence="1" id="KW-1133">Transmembrane helix</keyword>
<organism evidence="2 3">
    <name type="scientific">Candidatus Sulfurimonas marisnigri</name>
    <dbReference type="NCBI Taxonomy" id="2740405"/>
    <lineage>
        <taxon>Bacteria</taxon>
        <taxon>Pseudomonadati</taxon>
        <taxon>Campylobacterota</taxon>
        <taxon>Epsilonproteobacteria</taxon>
        <taxon>Campylobacterales</taxon>
        <taxon>Sulfurimonadaceae</taxon>
        <taxon>Sulfurimonas</taxon>
    </lineage>
</organism>
<sequence>MTKRKNKSSKKGSNTLVYIAWTLSIVAIILGSLLAGYYIGYKDAKNDMLKKEIRKDEKKLAMLRKLEAVSAKKDKSSVSSRLKEVLKKDVKKELEKEPKIILKSLSASHEYDGETLPKAPKRKIKIVSTKPKLAIIIDDVSVKSHVNAIKSLNLPLTMSFLPPSEFRPNSAILASHEKFYMVHLPMEAKSFTKEEPFTLRVADSQTKISKRIASIRKLFPNVKYINNHTGSKFTSNELAVNKLIYALKKQNINFIDSRTIASTKVPMVMKNYGKKYMARDIFLDHEMEKKYVKKQIKEAIKVAKLHGTAIAIGHPHANTIMALSESKKLFEDVELVLIDRLY</sequence>
<reference evidence="2 3" key="1">
    <citation type="submission" date="2020-05" db="EMBL/GenBank/DDBJ databases">
        <title>Sulfurimonas marisnigri, sp. nov., and Sulfurimonas baltica, sp. nov., manganese oxide reducing chemolithoautotrophs of the class Epsilonproteobacteria isolated from the pelagic redoxclines of the Black and Baltic Seas and emended description of the genus Sulfurimonas.</title>
        <authorList>
            <person name="Henkel J.V."/>
            <person name="Laudan C."/>
            <person name="Werner J."/>
            <person name="Neu T."/>
            <person name="Plewe S."/>
            <person name="Sproer C."/>
            <person name="Bunk B."/>
            <person name="Schulz-Vogt H.N."/>
        </authorList>
    </citation>
    <scope>NUCLEOTIDE SEQUENCE [LARGE SCALE GENOMIC DNA]</scope>
    <source>
        <strain evidence="2 3">SoZ1</strain>
    </source>
</reference>
<dbReference type="PANTHER" id="PTHR30105">
    <property type="entry name" value="UNCHARACTERIZED YIBQ-RELATED"/>
    <property type="match status" value="1"/>
</dbReference>